<gene>
    <name evidence="1" type="ORF">GCM10008023_06910</name>
</gene>
<dbReference type="Proteomes" id="UP000652430">
    <property type="component" value="Unassembled WGS sequence"/>
</dbReference>
<keyword evidence="2" id="KW-1185">Reference proteome</keyword>
<evidence type="ECO:0000313" key="2">
    <source>
        <dbReference type="Proteomes" id="UP000652430"/>
    </source>
</evidence>
<name>A0ABQ3LAK9_9SPHN</name>
<organism evidence="1 2">
    <name type="scientific">Sphingomonas glacialis</name>
    <dbReference type="NCBI Taxonomy" id="658225"/>
    <lineage>
        <taxon>Bacteria</taxon>
        <taxon>Pseudomonadati</taxon>
        <taxon>Pseudomonadota</taxon>
        <taxon>Alphaproteobacteria</taxon>
        <taxon>Sphingomonadales</taxon>
        <taxon>Sphingomonadaceae</taxon>
        <taxon>Sphingomonas</taxon>
    </lineage>
</organism>
<comment type="caution">
    <text evidence="1">The sequence shown here is derived from an EMBL/GenBank/DDBJ whole genome shotgun (WGS) entry which is preliminary data.</text>
</comment>
<evidence type="ECO:0000313" key="1">
    <source>
        <dbReference type="EMBL" id="GHH09799.1"/>
    </source>
</evidence>
<sequence>MPKLNDMQSILLSTAGQRDSGSVYPLPDTLANADDRASKAIAALIKRSLMEDRETDDAVSVAREDGDLRYGVFITPAGLAAIGLGEGEGAGSDVTPPMPAQPKPERQTKAAMVIALLQLEEGATLAELIVATGWLPHTTRAALTGLRKKGRTIERSKRDDATCYRIVAAG</sequence>
<dbReference type="RefSeq" id="WP_189675107.1">
    <property type="nucleotide sequence ID" value="NZ_BNAQ01000001.1"/>
</dbReference>
<accession>A0ABQ3LAK9</accession>
<proteinExistence type="predicted"/>
<dbReference type="EMBL" id="BNAQ01000001">
    <property type="protein sequence ID" value="GHH09799.1"/>
    <property type="molecule type" value="Genomic_DNA"/>
</dbReference>
<reference evidence="2" key="1">
    <citation type="journal article" date="2019" name="Int. J. Syst. Evol. Microbiol.">
        <title>The Global Catalogue of Microorganisms (GCM) 10K type strain sequencing project: providing services to taxonomists for standard genome sequencing and annotation.</title>
        <authorList>
            <consortium name="The Broad Institute Genomics Platform"/>
            <consortium name="The Broad Institute Genome Sequencing Center for Infectious Disease"/>
            <person name="Wu L."/>
            <person name="Ma J."/>
        </authorList>
    </citation>
    <scope>NUCLEOTIDE SEQUENCE [LARGE SCALE GENOMIC DNA]</scope>
    <source>
        <strain evidence="2">CGMCC 1.8957</strain>
    </source>
</reference>
<evidence type="ECO:0008006" key="3">
    <source>
        <dbReference type="Google" id="ProtNLM"/>
    </source>
</evidence>
<protein>
    <recommendedName>
        <fullName evidence="3">DUF3489 domain-containing protein</fullName>
    </recommendedName>
</protein>
<dbReference type="InterPro" id="IPR021880">
    <property type="entry name" value="DUF3489"/>
</dbReference>
<dbReference type="Pfam" id="PF11994">
    <property type="entry name" value="DUF3489"/>
    <property type="match status" value="1"/>
</dbReference>